<dbReference type="PANTHER" id="PTHR35149">
    <property type="entry name" value="SLL5132 PROTEIN"/>
    <property type="match status" value="1"/>
</dbReference>
<evidence type="ECO:0000313" key="3">
    <source>
        <dbReference type="EMBL" id="MFB9444110.1"/>
    </source>
</evidence>
<dbReference type="Pfam" id="PF03235">
    <property type="entry name" value="GmrSD_N"/>
    <property type="match status" value="1"/>
</dbReference>
<sequence>MVWVRSSNRRGQGACRVVASAMAAKLRRSYGARPLVSAKGIKIREFFDGRSFDLGHFQRSYVWEQPQVERLVRDLAEKFRPQWDEAQREDEAEEYEPYFLGSVITYSENGQTYLADGQQRVITLLLLLIHLYRLTDQREDVQDLSAVLRRLIRGENGMARRFAVRAGDFHTCFDHLLNDQPFSQDGRNADVLRVWNASQHIAACCPPDLQEDALPHFTRWLLERVSVVEIEAGDADRGKELFVLMNDRGVRLAPLDHLKNYLLTDAPSDPIELDRRWQGMVNTLQAIDRNAPMDFVRTILRARYFDAGLDETTGEAERARDAAPHEWLHDHTEDIWQSTKKGVQARLFTEWLEPRYGAYAELQRATTELHEGLEPLWYNAFNRLPQQFDLTFAAVQFKDTEAAVLRKAKLVANFIDLFVVTRGLSEQPHAQSDLDEELAPLLPAARESRTEEALSRLLGEAAVGWYKAFANVDSLRYREGVNRPFVLYFLARLTAWVERRTGRGEPVQQLLDRADGQRPYEIEHLFTKRTGAYAGEPEASAEFKKLRGRLGGLILLDGPENASLGGLLLVDKVEVYPRYNWLAASLHPDSYRGRGVVRFKNFLTEHGLADRFRAYDPAESIDQFIGHRNALYQELARRVWAPEALGLTMPAAPSPAPSARTGPKRRVSLADLLRAGLIRPEEALIGRRKGREHRATLLADGRIRTASGGSFSAPTRAAMDARDVPSEDGWRFWTIERTGESLAAVRARYSAAR</sequence>
<dbReference type="RefSeq" id="WP_343217085.1">
    <property type="nucleotide sequence ID" value="NZ_CP061913.1"/>
</dbReference>
<protein>
    <submittedName>
        <fullName evidence="3">DUF262 domain-containing protein</fullName>
    </submittedName>
</protein>
<organism evidence="3 4">
    <name type="scientific">Dactylosporangium vinaceum</name>
    <dbReference type="NCBI Taxonomy" id="53362"/>
    <lineage>
        <taxon>Bacteria</taxon>
        <taxon>Bacillati</taxon>
        <taxon>Actinomycetota</taxon>
        <taxon>Actinomycetes</taxon>
        <taxon>Micromonosporales</taxon>
        <taxon>Micromonosporaceae</taxon>
        <taxon>Dactylosporangium</taxon>
    </lineage>
</organism>
<feature type="domain" description="GmrSD restriction endonucleases N-terminal" evidence="1">
    <location>
        <begin position="44"/>
        <end position="263"/>
    </location>
</feature>
<evidence type="ECO:0000259" key="1">
    <source>
        <dbReference type="Pfam" id="PF03235"/>
    </source>
</evidence>
<reference evidence="3 4" key="1">
    <citation type="submission" date="2024-09" db="EMBL/GenBank/DDBJ databases">
        <authorList>
            <person name="Sun Q."/>
            <person name="Mori K."/>
        </authorList>
    </citation>
    <scope>NUCLEOTIDE SEQUENCE [LARGE SCALE GENOMIC DNA]</scope>
    <source>
        <strain evidence="3 4">JCM 3307</strain>
    </source>
</reference>
<accession>A0ABV5M5I8</accession>
<evidence type="ECO:0000313" key="4">
    <source>
        <dbReference type="Proteomes" id="UP001589608"/>
    </source>
</evidence>
<name>A0ABV5M5I8_9ACTN</name>
<evidence type="ECO:0000259" key="2">
    <source>
        <dbReference type="Pfam" id="PF18755"/>
    </source>
</evidence>
<dbReference type="PANTHER" id="PTHR35149:SF1">
    <property type="entry name" value="DUF5655 DOMAIN-CONTAINING PROTEIN"/>
    <property type="match status" value="1"/>
</dbReference>
<proteinExistence type="predicted"/>
<comment type="caution">
    <text evidence="3">The sequence shown here is derived from an EMBL/GenBank/DDBJ whole genome shotgun (WGS) entry which is preliminary data.</text>
</comment>
<gene>
    <name evidence="3" type="ORF">ACFFTR_13590</name>
</gene>
<feature type="domain" description="RAMA" evidence="2">
    <location>
        <begin position="654"/>
        <end position="751"/>
    </location>
</feature>
<dbReference type="Proteomes" id="UP001589608">
    <property type="component" value="Unassembled WGS sequence"/>
</dbReference>
<dbReference type="InterPro" id="IPR040843">
    <property type="entry name" value="RAMA"/>
</dbReference>
<keyword evidence="4" id="KW-1185">Reference proteome</keyword>
<dbReference type="Pfam" id="PF18755">
    <property type="entry name" value="RAMA"/>
    <property type="match status" value="1"/>
</dbReference>
<dbReference type="InterPro" id="IPR004919">
    <property type="entry name" value="GmrSD_N"/>
</dbReference>
<dbReference type="EMBL" id="JBHMCA010000024">
    <property type="protein sequence ID" value="MFB9444110.1"/>
    <property type="molecule type" value="Genomic_DNA"/>
</dbReference>